<dbReference type="OMA" id="CECDIER"/>
<protein>
    <recommendedName>
        <fullName evidence="4">Migration and invasion-inhibitory protein</fullName>
    </recommendedName>
</protein>
<dbReference type="GO" id="GO:0010972">
    <property type="term" value="P:negative regulation of G2/M transition of mitotic cell cycle"/>
    <property type="evidence" value="ECO:0007669"/>
    <property type="project" value="InterPro"/>
</dbReference>
<evidence type="ECO:0000256" key="1">
    <source>
        <dbReference type="SAM" id="MobiDB-lite"/>
    </source>
</evidence>
<feature type="compositionally biased region" description="Basic and acidic residues" evidence="1">
    <location>
        <begin position="90"/>
        <end position="110"/>
    </location>
</feature>
<sequence length="386" mass="43762">MAAGSRVNTGPSPHSRLRSVNNALLRSLQENQEKVRSILNDMSYKPRDYTRSFSADSSFTVRGLDRTPVAVRKIDSMAAYSKTSSSTPKSFKDALRETGNDRRNRKDLGLDKTPSASILLTPANRAKKTPKKGLRVSFQTSFDKERDNIDDDLNRRSLLGYDWIAGILDNESYLAEKHDDFFDDLKEFRRVNKQDCFSQALPDSLLTPYRTTPRKINEEFEEEKEVYTCANTYRLNERLFAERVHEPDVACSVCKSQPKPEYESEGSYVRVSVPRSTLQSPYKIKPHRRVSFDPTDTIGLSSHCLAGWESSKPAVVPPQSSLDLKASLHHSRATLDASRIGRFSPPSQHSTQELLEHSALMRYGLQVLDKERGPSTRPHTTPYPAY</sequence>
<evidence type="ECO:0000313" key="2">
    <source>
        <dbReference type="EMBL" id="EDO48135.1"/>
    </source>
</evidence>
<proteinExistence type="predicted"/>
<reference evidence="2 3" key="1">
    <citation type="journal article" date="2007" name="Science">
        <title>Sea anemone genome reveals ancestral eumetazoan gene repertoire and genomic organization.</title>
        <authorList>
            <person name="Putnam N.H."/>
            <person name="Srivastava M."/>
            <person name="Hellsten U."/>
            <person name="Dirks B."/>
            <person name="Chapman J."/>
            <person name="Salamov A."/>
            <person name="Terry A."/>
            <person name="Shapiro H."/>
            <person name="Lindquist E."/>
            <person name="Kapitonov V.V."/>
            <person name="Jurka J."/>
            <person name="Genikhovich G."/>
            <person name="Grigoriev I.V."/>
            <person name="Lucas S.M."/>
            <person name="Steele R.E."/>
            <person name="Finnerty J.R."/>
            <person name="Technau U."/>
            <person name="Martindale M.Q."/>
            <person name="Rokhsar D.S."/>
        </authorList>
    </citation>
    <scope>NUCLEOTIDE SEQUENCE [LARGE SCALE GENOMIC DNA]</scope>
    <source>
        <strain evidence="3">CH2 X CH6</strain>
    </source>
</reference>
<dbReference type="InterPro" id="IPR031466">
    <property type="entry name" value="MIIP"/>
</dbReference>
<dbReference type="eggNOG" id="ENOG502RZQ8">
    <property type="taxonomic scope" value="Eukaryota"/>
</dbReference>
<feature type="region of interest" description="Disordered" evidence="1">
    <location>
        <begin position="81"/>
        <end position="114"/>
    </location>
</feature>
<dbReference type="HOGENOM" id="CLU_716316_0_0_1"/>
<evidence type="ECO:0000313" key="3">
    <source>
        <dbReference type="Proteomes" id="UP000001593"/>
    </source>
</evidence>
<keyword evidence="3" id="KW-1185">Reference proteome</keyword>
<dbReference type="Pfam" id="PF15734">
    <property type="entry name" value="MIIP"/>
    <property type="match status" value="1"/>
</dbReference>
<dbReference type="PANTHER" id="PTHR34831">
    <property type="entry name" value="MIGRATION AND INVASION-INHIBITORY PROTEIN"/>
    <property type="match status" value="1"/>
</dbReference>
<dbReference type="PhylomeDB" id="A7RKA5"/>
<name>A7RKA5_NEMVE</name>
<dbReference type="OrthoDB" id="10002384at2759"/>
<evidence type="ECO:0008006" key="4">
    <source>
        <dbReference type="Google" id="ProtNLM"/>
    </source>
</evidence>
<dbReference type="Proteomes" id="UP000001593">
    <property type="component" value="Unassembled WGS sequence"/>
</dbReference>
<organism evidence="2 3">
    <name type="scientific">Nematostella vectensis</name>
    <name type="common">Starlet sea anemone</name>
    <dbReference type="NCBI Taxonomy" id="45351"/>
    <lineage>
        <taxon>Eukaryota</taxon>
        <taxon>Metazoa</taxon>
        <taxon>Cnidaria</taxon>
        <taxon>Anthozoa</taxon>
        <taxon>Hexacorallia</taxon>
        <taxon>Actiniaria</taxon>
        <taxon>Edwardsiidae</taxon>
        <taxon>Nematostella</taxon>
    </lineage>
</organism>
<gene>
    <name evidence="2" type="ORF">NEMVEDRAFT_v1g238897</name>
</gene>
<dbReference type="AlphaFoldDB" id="A7RKA5"/>
<dbReference type="InParanoid" id="A7RKA5"/>
<dbReference type="GO" id="GO:0030336">
    <property type="term" value="P:negative regulation of cell migration"/>
    <property type="evidence" value="ECO:0007669"/>
    <property type="project" value="InterPro"/>
</dbReference>
<dbReference type="PANTHER" id="PTHR34831:SF1">
    <property type="entry name" value="MIGRATION AND INVASION-INHIBITORY PROTEIN"/>
    <property type="match status" value="1"/>
</dbReference>
<dbReference type="KEGG" id="nve:5520442"/>
<dbReference type="EMBL" id="DS469515">
    <property type="protein sequence ID" value="EDO48135.1"/>
    <property type="molecule type" value="Genomic_DNA"/>
</dbReference>
<accession>A7RKA5</accession>